<dbReference type="PROSITE" id="PS51330">
    <property type="entry name" value="DHFR_2"/>
    <property type="match status" value="1"/>
</dbReference>
<organism evidence="11 12">
    <name type="scientific">Lentibacillus salicampi</name>
    <dbReference type="NCBI Taxonomy" id="175306"/>
    <lineage>
        <taxon>Bacteria</taxon>
        <taxon>Bacillati</taxon>
        <taxon>Bacillota</taxon>
        <taxon>Bacilli</taxon>
        <taxon>Bacillales</taxon>
        <taxon>Bacillaceae</taxon>
        <taxon>Lentibacillus</taxon>
    </lineage>
</organism>
<dbReference type="AlphaFoldDB" id="A0A4Y9ADH8"/>
<keyword evidence="6 8" id="KW-0560">Oxidoreductase</keyword>
<keyword evidence="4 8" id="KW-0554">One-carbon metabolism</keyword>
<dbReference type="PANTHER" id="PTHR48069">
    <property type="entry name" value="DIHYDROFOLATE REDUCTASE"/>
    <property type="match status" value="1"/>
</dbReference>
<evidence type="ECO:0000259" key="10">
    <source>
        <dbReference type="PROSITE" id="PS51330"/>
    </source>
</evidence>
<keyword evidence="12" id="KW-1185">Reference proteome</keyword>
<accession>A0A4Y9ADH8</accession>
<evidence type="ECO:0000313" key="12">
    <source>
        <dbReference type="Proteomes" id="UP000298484"/>
    </source>
</evidence>
<reference evidence="11 12" key="1">
    <citation type="submission" date="2019-03" db="EMBL/GenBank/DDBJ databases">
        <title>Genome sequence of Lentibacillus salicampi ATCC BAA-719.</title>
        <authorList>
            <person name="Maclea K.S."/>
            <person name="Simoes Junior M."/>
        </authorList>
    </citation>
    <scope>NUCLEOTIDE SEQUENCE [LARGE SCALE GENOMIC DNA]</scope>
    <source>
        <strain evidence="11 12">ATCC BAA-719</strain>
    </source>
</reference>
<comment type="similarity">
    <text evidence="2 8 9">Belongs to the dihydrofolate reductase family.</text>
</comment>
<evidence type="ECO:0000256" key="1">
    <source>
        <dbReference type="ARBA" id="ARBA00004903"/>
    </source>
</evidence>
<evidence type="ECO:0000256" key="4">
    <source>
        <dbReference type="ARBA" id="ARBA00022563"/>
    </source>
</evidence>
<dbReference type="SUPFAM" id="SSF53597">
    <property type="entry name" value="Dihydrofolate reductase-like"/>
    <property type="match status" value="1"/>
</dbReference>
<comment type="function">
    <text evidence="7 8">Key enzyme in folate metabolism. Catalyzes an essential reaction for de novo glycine and purine synthesis, and for DNA precursor synthesis.</text>
</comment>
<dbReference type="PIRSF" id="PIRSF000194">
    <property type="entry name" value="DHFR"/>
    <property type="match status" value="1"/>
</dbReference>
<dbReference type="GO" id="GO:0070401">
    <property type="term" value="F:NADP+ binding"/>
    <property type="evidence" value="ECO:0007669"/>
    <property type="project" value="UniProtKB-ARBA"/>
</dbReference>
<dbReference type="Gene3D" id="3.40.430.10">
    <property type="entry name" value="Dihydrofolate Reductase, subunit A"/>
    <property type="match status" value="1"/>
</dbReference>
<dbReference type="GO" id="GO:0004146">
    <property type="term" value="F:dihydrofolate reductase activity"/>
    <property type="evidence" value="ECO:0007669"/>
    <property type="project" value="UniProtKB-EC"/>
</dbReference>
<dbReference type="GO" id="GO:0046654">
    <property type="term" value="P:tetrahydrofolate biosynthetic process"/>
    <property type="evidence" value="ECO:0007669"/>
    <property type="project" value="UniProtKB-UniPathway"/>
</dbReference>
<evidence type="ECO:0000313" key="11">
    <source>
        <dbReference type="EMBL" id="TFJ93853.1"/>
    </source>
</evidence>
<dbReference type="InterPro" id="IPR012259">
    <property type="entry name" value="DHFR"/>
</dbReference>
<dbReference type="InterPro" id="IPR001796">
    <property type="entry name" value="DHFR_dom"/>
</dbReference>
<sequence length="167" mass="19536">MISLLVAMDRNHVIGHQNDLPWHLPNDLKFFKKKTTGHTIIMGRKTFVSIGKPLPNRRNVVISKQRSDSEFPDGMDVIHDIGTIIDWNHQEPAKELFVIGGEEIFKQVLPHADRMYITLIDDAFQGDTYFPDFSEIEWQLSAREKGEKDGENPYDYFFLQYDRQVRK</sequence>
<dbReference type="GO" id="GO:0006730">
    <property type="term" value="P:one-carbon metabolic process"/>
    <property type="evidence" value="ECO:0007669"/>
    <property type="project" value="UniProtKB-KW"/>
</dbReference>
<dbReference type="RefSeq" id="WP_135109108.1">
    <property type="nucleotide sequence ID" value="NZ_SRHY01000004.1"/>
</dbReference>
<comment type="pathway">
    <text evidence="1 8">Cofactor biosynthesis; tetrahydrofolate biosynthesis; 5,6,7,8-tetrahydrofolate from 7,8-dihydrofolate: step 1/1.</text>
</comment>
<dbReference type="InterPro" id="IPR017925">
    <property type="entry name" value="DHFR_CS"/>
</dbReference>
<proteinExistence type="inferred from homology"/>
<dbReference type="EMBL" id="SRHY01000004">
    <property type="protein sequence ID" value="TFJ93853.1"/>
    <property type="molecule type" value="Genomic_DNA"/>
</dbReference>
<evidence type="ECO:0000256" key="7">
    <source>
        <dbReference type="ARBA" id="ARBA00025067"/>
    </source>
</evidence>
<evidence type="ECO:0000256" key="6">
    <source>
        <dbReference type="ARBA" id="ARBA00023002"/>
    </source>
</evidence>
<evidence type="ECO:0000256" key="9">
    <source>
        <dbReference type="RuleBase" id="RU004474"/>
    </source>
</evidence>
<dbReference type="GO" id="GO:0005829">
    <property type="term" value="C:cytosol"/>
    <property type="evidence" value="ECO:0007669"/>
    <property type="project" value="TreeGrafter"/>
</dbReference>
<evidence type="ECO:0000256" key="2">
    <source>
        <dbReference type="ARBA" id="ARBA00009539"/>
    </source>
</evidence>
<dbReference type="PRINTS" id="PR00070">
    <property type="entry name" value="DHFR"/>
</dbReference>
<evidence type="ECO:0000256" key="3">
    <source>
        <dbReference type="ARBA" id="ARBA00012856"/>
    </source>
</evidence>
<keyword evidence="5 8" id="KW-0521">NADP</keyword>
<name>A0A4Y9ADH8_9BACI</name>
<dbReference type="Proteomes" id="UP000298484">
    <property type="component" value="Unassembled WGS sequence"/>
</dbReference>
<dbReference type="GO" id="GO:0046655">
    <property type="term" value="P:folic acid metabolic process"/>
    <property type="evidence" value="ECO:0007669"/>
    <property type="project" value="TreeGrafter"/>
</dbReference>
<protein>
    <recommendedName>
        <fullName evidence="3 8">Dihydrofolate reductase</fullName>
        <ecNumber evidence="3 8">1.5.1.3</ecNumber>
    </recommendedName>
</protein>
<comment type="catalytic activity">
    <reaction evidence="8">
        <text>(6S)-5,6,7,8-tetrahydrofolate + NADP(+) = 7,8-dihydrofolate + NADPH + H(+)</text>
        <dbReference type="Rhea" id="RHEA:15009"/>
        <dbReference type="ChEBI" id="CHEBI:15378"/>
        <dbReference type="ChEBI" id="CHEBI:57451"/>
        <dbReference type="ChEBI" id="CHEBI:57453"/>
        <dbReference type="ChEBI" id="CHEBI:57783"/>
        <dbReference type="ChEBI" id="CHEBI:58349"/>
        <dbReference type="EC" id="1.5.1.3"/>
    </reaction>
</comment>
<dbReference type="Pfam" id="PF00186">
    <property type="entry name" value="DHFR_1"/>
    <property type="match status" value="1"/>
</dbReference>
<dbReference type="UniPathway" id="UPA00077">
    <property type="reaction ID" value="UER00158"/>
</dbReference>
<gene>
    <name evidence="11" type="ORF">E4U82_05695</name>
</gene>
<evidence type="ECO:0000256" key="8">
    <source>
        <dbReference type="PIRNR" id="PIRNR000194"/>
    </source>
</evidence>
<dbReference type="CDD" id="cd00209">
    <property type="entry name" value="DHFR"/>
    <property type="match status" value="1"/>
</dbReference>
<dbReference type="GO" id="GO:0046452">
    <property type="term" value="P:dihydrofolate metabolic process"/>
    <property type="evidence" value="ECO:0007669"/>
    <property type="project" value="TreeGrafter"/>
</dbReference>
<evidence type="ECO:0000256" key="5">
    <source>
        <dbReference type="ARBA" id="ARBA00022857"/>
    </source>
</evidence>
<comment type="caution">
    <text evidence="11">The sequence shown here is derived from an EMBL/GenBank/DDBJ whole genome shotgun (WGS) entry which is preliminary data.</text>
</comment>
<dbReference type="EC" id="1.5.1.3" evidence="3 8"/>
<dbReference type="PANTHER" id="PTHR48069:SF3">
    <property type="entry name" value="DIHYDROFOLATE REDUCTASE"/>
    <property type="match status" value="1"/>
</dbReference>
<dbReference type="FunFam" id="3.40.430.10:FF:000001">
    <property type="entry name" value="Dihydrofolate reductase"/>
    <property type="match status" value="1"/>
</dbReference>
<feature type="domain" description="DHFR" evidence="10">
    <location>
        <begin position="1"/>
        <end position="163"/>
    </location>
</feature>
<dbReference type="PROSITE" id="PS00075">
    <property type="entry name" value="DHFR_1"/>
    <property type="match status" value="1"/>
</dbReference>
<dbReference type="InterPro" id="IPR024072">
    <property type="entry name" value="DHFR-like_dom_sf"/>
</dbReference>
<dbReference type="OrthoDB" id="9804315at2"/>